<accession>A0A645AE97</accession>
<protein>
    <submittedName>
        <fullName evidence="1">Uncharacterized protein</fullName>
    </submittedName>
</protein>
<comment type="caution">
    <text evidence="1">The sequence shown here is derived from an EMBL/GenBank/DDBJ whole genome shotgun (WGS) entry which is preliminary data.</text>
</comment>
<dbReference type="EMBL" id="VSSQ01011909">
    <property type="protein sequence ID" value="MPM47994.1"/>
    <property type="molecule type" value="Genomic_DNA"/>
</dbReference>
<sequence length="238" mass="26439">MIDAGNRRHHRSSADRSGISRIRRTEIVDEQCFHTGYSVPIRQRLQIFLYGVIGFFGGDRQHSVLRLGRRINAIAVRKVNLECRIVGVVPAVLQLFPRQAALGVDTVTMAVERNVLQGFIIAQNNNKIVERILDVPLFIQLQRLLPIVLIGEVGICLFHAFLRKLCLDLIILQGQLTHLLEGLLFIVITIKVDSDKVKGIEQLATSGVGGMVAVNKYIVINHHTCAAISGNVIVASFH</sequence>
<organism evidence="1">
    <name type="scientific">bioreactor metagenome</name>
    <dbReference type="NCBI Taxonomy" id="1076179"/>
    <lineage>
        <taxon>unclassified sequences</taxon>
        <taxon>metagenomes</taxon>
        <taxon>ecological metagenomes</taxon>
    </lineage>
</organism>
<proteinExistence type="predicted"/>
<gene>
    <name evidence="1" type="ORF">SDC9_94715</name>
</gene>
<dbReference type="AlphaFoldDB" id="A0A645AE97"/>
<name>A0A645AE97_9ZZZZ</name>
<evidence type="ECO:0000313" key="1">
    <source>
        <dbReference type="EMBL" id="MPM47994.1"/>
    </source>
</evidence>
<reference evidence="1" key="1">
    <citation type="submission" date="2019-08" db="EMBL/GenBank/DDBJ databases">
        <authorList>
            <person name="Kucharzyk K."/>
            <person name="Murdoch R.W."/>
            <person name="Higgins S."/>
            <person name="Loffler F."/>
        </authorList>
    </citation>
    <scope>NUCLEOTIDE SEQUENCE</scope>
</reference>